<dbReference type="AlphaFoldDB" id="A0A0D8XLB6"/>
<accession>A0A0D8XLB6</accession>
<gene>
    <name evidence="2" type="ORF">DICVIV_09376</name>
</gene>
<proteinExistence type="predicted"/>
<protein>
    <recommendedName>
        <fullName evidence="1">Ferlin B-domain domain-containing protein</fullName>
    </recommendedName>
</protein>
<evidence type="ECO:0000313" key="3">
    <source>
        <dbReference type="Proteomes" id="UP000053766"/>
    </source>
</evidence>
<organism evidence="2 3">
    <name type="scientific">Dictyocaulus viviparus</name>
    <name type="common">Bovine lungworm</name>
    <dbReference type="NCBI Taxonomy" id="29172"/>
    <lineage>
        <taxon>Eukaryota</taxon>
        <taxon>Metazoa</taxon>
        <taxon>Ecdysozoa</taxon>
        <taxon>Nematoda</taxon>
        <taxon>Chromadorea</taxon>
        <taxon>Rhabditida</taxon>
        <taxon>Rhabditina</taxon>
        <taxon>Rhabditomorpha</taxon>
        <taxon>Strongyloidea</taxon>
        <taxon>Metastrongylidae</taxon>
        <taxon>Dictyocaulus</taxon>
    </lineage>
</organism>
<feature type="domain" description="Ferlin B-domain" evidence="1">
    <location>
        <begin position="47"/>
        <end position="74"/>
    </location>
</feature>
<dbReference type="InterPro" id="IPR012561">
    <property type="entry name" value="Ferlin_B-domain"/>
</dbReference>
<evidence type="ECO:0000313" key="2">
    <source>
        <dbReference type="EMBL" id="KJH44589.1"/>
    </source>
</evidence>
<reference evidence="3" key="2">
    <citation type="journal article" date="2016" name="Sci. Rep.">
        <title>Dictyocaulus viviparus genome, variome and transcriptome elucidate lungworm biology and support future intervention.</title>
        <authorList>
            <person name="McNulty S.N."/>
            <person name="Strube C."/>
            <person name="Rosa B.A."/>
            <person name="Martin J.C."/>
            <person name="Tyagi R."/>
            <person name="Choi Y.J."/>
            <person name="Wang Q."/>
            <person name="Hallsworth Pepin K."/>
            <person name="Zhang X."/>
            <person name="Ozersky P."/>
            <person name="Wilson R.K."/>
            <person name="Sternberg P.W."/>
            <person name="Gasser R.B."/>
            <person name="Mitreva M."/>
        </authorList>
    </citation>
    <scope>NUCLEOTIDE SEQUENCE [LARGE SCALE GENOMIC DNA]</scope>
    <source>
        <strain evidence="3">HannoverDv2000</strain>
    </source>
</reference>
<dbReference type="Proteomes" id="UP000053766">
    <property type="component" value="Unassembled WGS sequence"/>
</dbReference>
<dbReference type="Pfam" id="PF08150">
    <property type="entry name" value="FerB"/>
    <property type="match status" value="1"/>
</dbReference>
<keyword evidence="3" id="KW-1185">Reference proteome</keyword>
<evidence type="ECO:0000259" key="1">
    <source>
        <dbReference type="Pfam" id="PF08150"/>
    </source>
</evidence>
<name>A0A0D8XLB6_DICVI</name>
<dbReference type="EMBL" id="KN716461">
    <property type="protein sequence ID" value="KJH44589.1"/>
    <property type="molecule type" value="Genomic_DNA"/>
</dbReference>
<dbReference type="GO" id="GO:0016020">
    <property type="term" value="C:membrane"/>
    <property type="evidence" value="ECO:0007669"/>
    <property type="project" value="InterPro"/>
</dbReference>
<reference evidence="2 3" key="1">
    <citation type="submission" date="2013-11" db="EMBL/GenBank/DDBJ databases">
        <title>Draft genome of the bovine lungworm Dictyocaulus viviparus.</title>
        <authorList>
            <person name="Mitreva M."/>
        </authorList>
    </citation>
    <scope>NUCLEOTIDE SEQUENCE [LARGE SCALE GENOMIC DNA]</scope>
    <source>
        <strain evidence="2 3">HannoverDv2000</strain>
    </source>
</reference>
<sequence>MTIEKILEEIDGFKFDESHKFEEMSEKVIRFLQRMKGSVSKLARDCQISLPHIIIKMLASDKVVGYIKVPAEEVCR</sequence>